<name>A0AAJ1BCK2_9ACTO</name>
<dbReference type="InterPro" id="IPR001441">
    <property type="entry name" value="UPP_synth-like"/>
</dbReference>
<dbReference type="GO" id="GO:0005886">
    <property type="term" value="C:plasma membrane"/>
    <property type="evidence" value="ECO:0007669"/>
    <property type="project" value="TreeGrafter"/>
</dbReference>
<comment type="similarity">
    <text evidence="2">Belongs to the UPP synthase family. Z-FPP synthase subfamily.</text>
</comment>
<keyword evidence="3" id="KW-0460">Magnesium</keyword>
<dbReference type="SUPFAM" id="SSF64005">
    <property type="entry name" value="Undecaprenyl diphosphate synthase"/>
    <property type="match status" value="1"/>
</dbReference>
<feature type="binding site" evidence="3">
    <location>
        <position position="34"/>
    </location>
    <ligand>
        <name>Mg(2+)</name>
        <dbReference type="ChEBI" id="CHEBI:18420"/>
    </ligand>
</feature>
<proteinExistence type="inferred from homology"/>
<accession>A0AAJ1BCK2</accession>
<feature type="binding site" evidence="3">
    <location>
        <position position="51"/>
    </location>
    <ligand>
        <name>substrate</name>
    </ligand>
</feature>
<dbReference type="RefSeq" id="WP_024058965.1">
    <property type="nucleotide sequence ID" value="NZ_CBCTPO010000002.1"/>
</dbReference>
<dbReference type="NCBIfam" id="NF011403">
    <property type="entry name" value="PRK14828.1"/>
    <property type="match status" value="1"/>
</dbReference>
<keyword evidence="3" id="KW-0479">Metal-binding</keyword>
<dbReference type="HAMAP" id="MF_01139">
    <property type="entry name" value="ISPT"/>
    <property type="match status" value="1"/>
</dbReference>
<comment type="subunit">
    <text evidence="3">Homodimer.</text>
</comment>
<dbReference type="InterPro" id="IPR018520">
    <property type="entry name" value="UPP_synth-like_CS"/>
</dbReference>
<dbReference type="GO" id="GO:0000287">
    <property type="term" value="F:magnesium ion binding"/>
    <property type="evidence" value="ECO:0007669"/>
    <property type="project" value="UniProtKB-UniRule"/>
</dbReference>
<dbReference type="Gene3D" id="3.40.1180.10">
    <property type="entry name" value="Decaprenyl diphosphate synthase-like"/>
    <property type="match status" value="1"/>
</dbReference>
<dbReference type="EC" id="2.5.1.-" evidence="3"/>
<dbReference type="GO" id="GO:0045547">
    <property type="term" value="F:ditrans,polycis-polyprenyl diphosphate synthase [(2E,6E)-farnesyl diphosphate specific] activity"/>
    <property type="evidence" value="ECO:0007669"/>
    <property type="project" value="TreeGrafter"/>
</dbReference>
<evidence type="ECO:0000256" key="3">
    <source>
        <dbReference type="HAMAP-Rule" id="MF_01139"/>
    </source>
</evidence>
<dbReference type="PANTHER" id="PTHR10291">
    <property type="entry name" value="DEHYDRODOLICHYL DIPHOSPHATE SYNTHASE FAMILY MEMBER"/>
    <property type="match status" value="1"/>
</dbReference>
<comment type="caution">
    <text evidence="4">The sequence shown here is derived from an EMBL/GenBank/DDBJ whole genome shotgun (WGS) entry which is preliminary data.</text>
</comment>
<feature type="active site" evidence="3">
    <location>
        <position position="34"/>
    </location>
</feature>
<protein>
    <recommendedName>
        <fullName evidence="3">Isoprenyl transferase</fullName>
        <ecNumber evidence="3">2.5.1.-</ecNumber>
    </recommendedName>
</protein>
<feature type="active site" description="Proton acceptor" evidence="3">
    <location>
        <position position="82"/>
    </location>
</feature>
<sequence>MTHLTDLVYRLYARNLEKALPTESLPRHVGVILDGNRRWAHQIGEQSETGHKVGAEKALEFLGWSEEVGIPVVTLWMLSTDNLRRSGDELTKLFDIICTVVEQIASLGRWHLRLLGNLSLLPDQVQKRLQQAVSQTRTDSPLTVNIAVGYGGREEITEAVRHLLLEKAQAGATLETVARELSVDEITSHVYTAGQPDPDLVIRTSGEQRLSGFLMWQSTHSEYYFCEAFWPDFRKIDFYRALRDFALRERRLGK</sequence>
<dbReference type="GO" id="GO:0033850">
    <property type="term" value="F:Z-farnesyl diphosphate synthase activity"/>
    <property type="evidence" value="ECO:0007669"/>
    <property type="project" value="TreeGrafter"/>
</dbReference>
<comment type="caution">
    <text evidence="3">Lacks conserved residue(s) required for the propagation of feature annotation.</text>
</comment>
<feature type="binding site" evidence="3">
    <location>
        <position position="222"/>
    </location>
    <ligand>
        <name>Mg(2+)</name>
        <dbReference type="ChEBI" id="CHEBI:18420"/>
    </ligand>
</feature>
<evidence type="ECO:0000313" key="4">
    <source>
        <dbReference type="EMBL" id="MCG4618393.1"/>
    </source>
</evidence>
<feature type="binding site" evidence="3">
    <location>
        <position position="85"/>
    </location>
    <ligand>
        <name>substrate</name>
    </ligand>
</feature>
<comment type="cofactor">
    <cofactor evidence="3">
        <name>Mg(2+)</name>
        <dbReference type="ChEBI" id="CHEBI:18420"/>
    </cofactor>
    <text evidence="3">Binds 2 magnesium ions per subunit.</text>
</comment>
<dbReference type="PANTHER" id="PTHR10291:SF43">
    <property type="entry name" value="DEHYDRODOLICHYL DIPHOSPHATE SYNTHASE COMPLEX SUBUNIT DHDDS"/>
    <property type="match status" value="1"/>
</dbReference>
<comment type="function">
    <text evidence="3">Catalyzes the condensation of isopentenyl diphosphate (IPP) with allylic pyrophosphates generating different type of terpenoids.</text>
</comment>
<dbReference type="InterPro" id="IPR036424">
    <property type="entry name" value="UPP_synth-like_sf"/>
</dbReference>
<feature type="binding site" evidence="3">
    <location>
        <begin position="79"/>
        <end position="81"/>
    </location>
    <ligand>
        <name>substrate</name>
    </ligand>
</feature>
<dbReference type="PROSITE" id="PS01066">
    <property type="entry name" value="UPP_SYNTHASE"/>
    <property type="match status" value="1"/>
</dbReference>
<feature type="binding site" evidence="3">
    <location>
        <begin position="35"/>
        <end position="38"/>
    </location>
    <ligand>
        <name>substrate</name>
    </ligand>
</feature>
<organism evidence="4 5">
    <name type="scientific">Varibaculum cambriense</name>
    <dbReference type="NCBI Taxonomy" id="184870"/>
    <lineage>
        <taxon>Bacteria</taxon>
        <taxon>Bacillati</taxon>
        <taxon>Actinomycetota</taxon>
        <taxon>Actinomycetes</taxon>
        <taxon>Actinomycetales</taxon>
        <taxon>Actinomycetaceae</taxon>
        <taxon>Varibaculum</taxon>
    </lineage>
</organism>
<evidence type="ECO:0000256" key="2">
    <source>
        <dbReference type="ARBA" id="ARBA00038453"/>
    </source>
</evidence>
<feature type="binding site" evidence="3">
    <location>
        <begin position="209"/>
        <end position="211"/>
    </location>
    <ligand>
        <name>substrate</name>
    </ligand>
</feature>
<evidence type="ECO:0000256" key="1">
    <source>
        <dbReference type="ARBA" id="ARBA00022679"/>
    </source>
</evidence>
<feature type="binding site" evidence="3">
    <location>
        <position position="203"/>
    </location>
    <ligand>
        <name>substrate</name>
    </ligand>
</feature>
<dbReference type="EMBL" id="JAKNHJ010000015">
    <property type="protein sequence ID" value="MCG4618393.1"/>
    <property type="molecule type" value="Genomic_DNA"/>
</dbReference>
<keyword evidence="1 3" id="KW-0808">Transferase</keyword>
<dbReference type="GO" id="GO:0016094">
    <property type="term" value="P:polyprenol biosynthetic process"/>
    <property type="evidence" value="ECO:0007669"/>
    <property type="project" value="TreeGrafter"/>
</dbReference>
<evidence type="ECO:0000313" key="5">
    <source>
        <dbReference type="Proteomes" id="UP001200537"/>
    </source>
</evidence>
<feature type="binding site" evidence="3">
    <location>
        <position position="39"/>
    </location>
    <ligand>
        <name>substrate</name>
    </ligand>
</feature>
<gene>
    <name evidence="4" type="ORF">L0M99_07825</name>
</gene>
<dbReference type="NCBIfam" id="TIGR00055">
    <property type="entry name" value="uppS"/>
    <property type="match status" value="1"/>
</dbReference>
<dbReference type="Pfam" id="PF01255">
    <property type="entry name" value="Prenyltransf"/>
    <property type="match status" value="1"/>
</dbReference>
<dbReference type="CDD" id="cd00475">
    <property type="entry name" value="Cis_IPPS"/>
    <property type="match status" value="1"/>
</dbReference>
<reference evidence="4" key="1">
    <citation type="submission" date="2022-01" db="EMBL/GenBank/DDBJ databases">
        <title>Collection of gut derived symbiotic bacterial strains cultured from healthy donors.</title>
        <authorList>
            <person name="Lin H."/>
            <person name="Kohout C."/>
            <person name="Waligurski E."/>
            <person name="Pamer E.G."/>
        </authorList>
    </citation>
    <scope>NUCLEOTIDE SEQUENCE</scope>
    <source>
        <strain evidence="4">DFI.7.46</strain>
    </source>
</reference>
<dbReference type="Proteomes" id="UP001200537">
    <property type="component" value="Unassembled WGS sequence"/>
</dbReference>
<dbReference type="AlphaFoldDB" id="A0AAJ1BCK2"/>